<organism evidence="2 3">
    <name type="scientific">Brevibacillus invocatus</name>
    <dbReference type="NCBI Taxonomy" id="173959"/>
    <lineage>
        <taxon>Bacteria</taxon>
        <taxon>Bacillati</taxon>
        <taxon>Bacillota</taxon>
        <taxon>Bacilli</taxon>
        <taxon>Bacillales</taxon>
        <taxon>Paenibacillaceae</taxon>
        <taxon>Brevibacillus</taxon>
    </lineage>
</organism>
<dbReference type="EMBL" id="RHHR01000014">
    <property type="protein sequence ID" value="RNB74677.1"/>
    <property type="molecule type" value="Genomic_DNA"/>
</dbReference>
<feature type="transmembrane region" description="Helical" evidence="1">
    <location>
        <begin position="393"/>
        <end position="413"/>
    </location>
</feature>
<proteinExistence type="predicted"/>
<comment type="caution">
    <text evidence="2">The sequence shown here is derived from an EMBL/GenBank/DDBJ whole genome shotgun (WGS) entry which is preliminary data.</text>
</comment>
<dbReference type="OrthoDB" id="9767931at2"/>
<feature type="transmembrane region" description="Helical" evidence="1">
    <location>
        <begin position="66"/>
        <end position="85"/>
    </location>
</feature>
<feature type="transmembrane region" description="Helical" evidence="1">
    <location>
        <begin position="299"/>
        <end position="320"/>
    </location>
</feature>
<feature type="transmembrane region" description="Helical" evidence="1">
    <location>
        <begin position="12"/>
        <end position="30"/>
    </location>
</feature>
<feature type="transmembrane region" description="Helical" evidence="1">
    <location>
        <begin position="249"/>
        <end position="279"/>
    </location>
</feature>
<evidence type="ECO:0000313" key="2">
    <source>
        <dbReference type="EMBL" id="RNB74677.1"/>
    </source>
</evidence>
<keyword evidence="1" id="KW-0812">Transmembrane</keyword>
<dbReference type="Proteomes" id="UP000282028">
    <property type="component" value="Unassembled WGS sequence"/>
</dbReference>
<feature type="transmembrane region" description="Helical" evidence="1">
    <location>
        <begin position="160"/>
        <end position="182"/>
    </location>
</feature>
<reference evidence="2 3" key="1">
    <citation type="submission" date="2018-10" db="EMBL/GenBank/DDBJ databases">
        <title>Phylogenomics of Brevibacillus.</title>
        <authorList>
            <person name="Dunlap C."/>
        </authorList>
    </citation>
    <scope>NUCLEOTIDE SEQUENCE [LARGE SCALE GENOMIC DNA]</scope>
    <source>
        <strain evidence="2 3">JCM 12215</strain>
    </source>
</reference>
<accession>A0A3M8CH69</accession>
<sequence length="499" mass="57243">MMEETTAQKGMLRLGIASLVIGIWADFLFFGKDIGISYMLFVFSVYALFFWQAKQKSMLVLRRRHHFAWGLSLPILLLSTTFPLFSNTLFHFINCLLIPFLFIVQTILLTESNRKKWYTLDFLGELLGIVFIHTLRHVRTPFSGMKEWLKSRVDQKKYGVGLKVATGIGISLPILLVVLSLLSQADGVFGFYLSEIPRVLLSWTSFETLWRLFLIALVALGLFAYFHALMEEREEHVEIPDPTREEQKIVWDGVIMVTVLTMINIVYIAFTVIQISYLFTGNKMLLPAGMTYAEYAKNGFNELVMVTLINFAILLMTMHFASRAKRLLYRLIQGLLSLLTVGTGFMLFSAYFRLSLYEAYYGYTYSRLLGHAFMIFLAVLLVISLVKIWHDRFSLIQSFAIVGLASYVLLNYVNMDAIIAKNNIARYHDSKILDIDYLTELSYDAVPIILSLAEDERVGSEVVSKLERRIAKLPANDQWQSFNFSTYQAKKWVSQSAGK</sequence>
<dbReference type="Pfam" id="PF13687">
    <property type="entry name" value="DUF4153"/>
    <property type="match status" value="1"/>
</dbReference>
<keyword evidence="1" id="KW-0472">Membrane</keyword>
<feature type="transmembrane region" description="Helical" evidence="1">
    <location>
        <begin position="209"/>
        <end position="228"/>
    </location>
</feature>
<name>A0A3M8CH69_9BACL</name>
<feature type="transmembrane region" description="Helical" evidence="1">
    <location>
        <begin position="368"/>
        <end position="386"/>
    </location>
</feature>
<keyword evidence="1" id="KW-1133">Transmembrane helix</keyword>
<evidence type="ECO:0000256" key="1">
    <source>
        <dbReference type="SAM" id="Phobius"/>
    </source>
</evidence>
<keyword evidence="3" id="KW-1185">Reference proteome</keyword>
<gene>
    <name evidence="2" type="ORF">EDM52_10395</name>
</gene>
<feature type="transmembrane region" description="Helical" evidence="1">
    <location>
        <begin position="327"/>
        <end position="348"/>
    </location>
</feature>
<dbReference type="AlphaFoldDB" id="A0A3M8CH69"/>
<protein>
    <submittedName>
        <fullName evidence="2">DUF4173 domain-containing protein</fullName>
    </submittedName>
</protein>
<feature type="transmembrane region" description="Helical" evidence="1">
    <location>
        <begin position="36"/>
        <end position="54"/>
    </location>
</feature>
<evidence type="ECO:0000313" key="3">
    <source>
        <dbReference type="Proteomes" id="UP000282028"/>
    </source>
</evidence>
<dbReference type="InterPro" id="IPR025291">
    <property type="entry name" value="DUF4153"/>
</dbReference>
<feature type="transmembrane region" description="Helical" evidence="1">
    <location>
        <begin position="91"/>
        <end position="110"/>
    </location>
</feature>